<dbReference type="InterPro" id="IPR002364">
    <property type="entry name" value="Quin_OxRdtase/zeta-crystal_CS"/>
</dbReference>
<dbReference type="InterPro" id="IPR011032">
    <property type="entry name" value="GroES-like_sf"/>
</dbReference>
<dbReference type="Proteomes" id="UP000620262">
    <property type="component" value="Unassembled WGS sequence"/>
</dbReference>
<dbReference type="SUPFAM" id="SSF50129">
    <property type="entry name" value="GroES-like"/>
    <property type="match status" value="1"/>
</dbReference>
<dbReference type="RefSeq" id="WP_192729711.1">
    <property type="nucleotide sequence ID" value="NZ_BAAAVL010000005.1"/>
</dbReference>
<dbReference type="InterPro" id="IPR013149">
    <property type="entry name" value="ADH-like_C"/>
</dbReference>
<dbReference type="SMART" id="SM00829">
    <property type="entry name" value="PKS_ER"/>
    <property type="match status" value="1"/>
</dbReference>
<dbReference type="Gene3D" id="3.90.180.10">
    <property type="entry name" value="Medium-chain alcohol dehydrogenases, catalytic domain"/>
    <property type="match status" value="1"/>
</dbReference>
<dbReference type="InterPro" id="IPR036291">
    <property type="entry name" value="NAD(P)-bd_dom_sf"/>
</dbReference>
<reference evidence="4 5" key="1">
    <citation type="submission" date="2020-10" db="EMBL/GenBank/DDBJ databases">
        <title>Sequencing the genomes of 1000 actinobacteria strains.</title>
        <authorList>
            <person name="Klenk H.-P."/>
        </authorList>
    </citation>
    <scope>NUCLEOTIDE SEQUENCE [LARGE SCALE GENOMIC DNA]</scope>
    <source>
        <strain evidence="4 5">DSM 7307</strain>
    </source>
</reference>
<dbReference type="Pfam" id="PF00107">
    <property type="entry name" value="ADH_zinc_N"/>
    <property type="match status" value="1"/>
</dbReference>
<dbReference type="GO" id="GO:0003960">
    <property type="term" value="F:quinone reductase (NADPH) activity"/>
    <property type="evidence" value="ECO:0007669"/>
    <property type="project" value="UniProtKB-EC"/>
</dbReference>
<name>A0ABR9IRW0_RHIVS</name>
<evidence type="ECO:0000256" key="2">
    <source>
        <dbReference type="ARBA" id="ARBA00023002"/>
    </source>
</evidence>
<evidence type="ECO:0000313" key="4">
    <source>
        <dbReference type="EMBL" id="MBE1505929.1"/>
    </source>
</evidence>
<dbReference type="EC" id="1.6.5.5" evidence="4"/>
<organism evidence="4 5">
    <name type="scientific">Rhizobium viscosum</name>
    <name type="common">Arthrobacter viscosus</name>
    <dbReference type="NCBI Taxonomy" id="1673"/>
    <lineage>
        <taxon>Bacteria</taxon>
        <taxon>Pseudomonadati</taxon>
        <taxon>Pseudomonadota</taxon>
        <taxon>Alphaproteobacteria</taxon>
        <taxon>Hyphomicrobiales</taxon>
        <taxon>Rhizobiaceae</taxon>
        <taxon>Rhizobium/Agrobacterium group</taxon>
        <taxon>Rhizobium</taxon>
    </lineage>
</organism>
<dbReference type="Pfam" id="PF08240">
    <property type="entry name" value="ADH_N"/>
    <property type="match status" value="1"/>
</dbReference>
<keyword evidence="1" id="KW-0521">NADP</keyword>
<protein>
    <submittedName>
        <fullName evidence="4">NADPH2:quinone reductase</fullName>
        <ecNumber evidence="4">1.6.5.5</ecNumber>
    </submittedName>
</protein>
<feature type="domain" description="Enoyl reductase (ER)" evidence="3">
    <location>
        <begin position="10"/>
        <end position="324"/>
    </location>
</feature>
<keyword evidence="5" id="KW-1185">Reference proteome</keyword>
<evidence type="ECO:0000259" key="3">
    <source>
        <dbReference type="SMART" id="SM00829"/>
    </source>
</evidence>
<sequence>MKAVQFTRFGPPEVLETVELPIPKPRGGEVLVRVHAAGVNFFEVLMRADRYAVTPLLPVFPGVEVAGIVEDIGADADPSMLGARVAVPLFAIGRGFGGYAEYVAVDAGVVVRLPDSLSFADAAALMVQGLTALHMARRSPPKGKVVLVNAAGGGVGSLLLQLTRLEGAIMVIAAAGSEAKRKIALSLGADLAVDYTAKDWADPVKAATGGQGADVIYETVGGDIARASLAALAPAGEMLLAAMGRFSLELSEIRSMLDANQSLKGFSLLPLIASNKWKGDLALLFDLAATEALKVVHGGRFSLDEAAEAHRMLEERRVSGKIVLVP</sequence>
<keyword evidence="2 4" id="KW-0560">Oxidoreductase</keyword>
<proteinExistence type="predicted"/>
<evidence type="ECO:0000256" key="1">
    <source>
        <dbReference type="ARBA" id="ARBA00022857"/>
    </source>
</evidence>
<dbReference type="SUPFAM" id="SSF51735">
    <property type="entry name" value="NAD(P)-binding Rossmann-fold domains"/>
    <property type="match status" value="1"/>
</dbReference>
<comment type="caution">
    <text evidence="4">The sequence shown here is derived from an EMBL/GenBank/DDBJ whole genome shotgun (WGS) entry which is preliminary data.</text>
</comment>
<dbReference type="PROSITE" id="PS01162">
    <property type="entry name" value="QOR_ZETA_CRYSTAL"/>
    <property type="match status" value="1"/>
</dbReference>
<accession>A0ABR9IRW0</accession>
<evidence type="ECO:0000313" key="5">
    <source>
        <dbReference type="Proteomes" id="UP000620262"/>
    </source>
</evidence>
<dbReference type="EMBL" id="JADBEC010000001">
    <property type="protein sequence ID" value="MBE1505929.1"/>
    <property type="molecule type" value="Genomic_DNA"/>
</dbReference>
<dbReference type="PANTHER" id="PTHR48106">
    <property type="entry name" value="QUINONE OXIDOREDUCTASE PIG3-RELATED"/>
    <property type="match status" value="1"/>
</dbReference>
<dbReference type="Gene3D" id="3.40.50.720">
    <property type="entry name" value="NAD(P)-binding Rossmann-like Domain"/>
    <property type="match status" value="1"/>
</dbReference>
<gene>
    <name evidence="4" type="ORF">H4W29_003110</name>
</gene>
<dbReference type="InterPro" id="IPR013154">
    <property type="entry name" value="ADH-like_N"/>
</dbReference>
<dbReference type="InterPro" id="IPR020843">
    <property type="entry name" value="ER"/>
</dbReference>